<sequence>MSSVWERYGIVISATVLLGVPLGALVVLWLVRRRIRRGWSPAWAWRATVAEVCLVVGTAPWVWMIMTPTSGPRGLQLIPLHDLQAVLTGDDSVVQVIGNLLAFAALGFVLPIRFRLAEARRVPGVVAVVVASSSLLVEVLQFTLRLGRVSSVDDILLNTAGAVLAALASARWWRSRASAPGPSPSPG</sequence>
<evidence type="ECO:0000313" key="3">
    <source>
        <dbReference type="EMBL" id="RXZ73000.1"/>
    </source>
</evidence>
<dbReference type="InterPro" id="IPR053150">
    <property type="entry name" value="Teicoplanin_resist-assoc"/>
</dbReference>
<dbReference type="EMBL" id="SDPN01000002">
    <property type="protein sequence ID" value="RXZ73000.1"/>
    <property type="molecule type" value="Genomic_DNA"/>
</dbReference>
<keyword evidence="1" id="KW-0472">Membrane</keyword>
<feature type="transmembrane region" description="Helical" evidence="1">
    <location>
        <begin position="93"/>
        <end position="112"/>
    </location>
</feature>
<dbReference type="PANTHER" id="PTHR36834:SF1">
    <property type="entry name" value="INTEGRAL MEMBRANE PROTEIN"/>
    <property type="match status" value="1"/>
</dbReference>
<dbReference type="OrthoDB" id="3627087at2"/>
<organism evidence="3 4">
    <name type="scientific">Agromyces albus</name>
    <dbReference type="NCBI Taxonomy" id="205332"/>
    <lineage>
        <taxon>Bacteria</taxon>
        <taxon>Bacillati</taxon>
        <taxon>Actinomycetota</taxon>
        <taxon>Actinomycetes</taxon>
        <taxon>Micrococcales</taxon>
        <taxon>Microbacteriaceae</taxon>
        <taxon>Agromyces</taxon>
    </lineage>
</organism>
<keyword evidence="1" id="KW-0812">Transmembrane</keyword>
<dbReference type="InterPro" id="IPR006976">
    <property type="entry name" value="VanZ-like"/>
</dbReference>
<dbReference type="RefSeq" id="WP_129519187.1">
    <property type="nucleotide sequence ID" value="NZ_SDPN01000002.1"/>
</dbReference>
<feature type="transmembrane region" description="Helical" evidence="1">
    <location>
        <begin position="12"/>
        <end position="31"/>
    </location>
</feature>
<dbReference type="PANTHER" id="PTHR36834">
    <property type="entry name" value="MEMBRANE PROTEIN-RELATED"/>
    <property type="match status" value="1"/>
</dbReference>
<accession>A0A4Q2L7L0</accession>
<evidence type="ECO:0000259" key="2">
    <source>
        <dbReference type="Pfam" id="PF04892"/>
    </source>
</evidence>
<reference evidence="3 4" key="1">
    <citation type="submission" date="2019-01" db="EMBL/GenBank/DDBJ databases">
        <title>Agromyces.</title>
        <authorList>
            <person name="Li J."/>
        </authorList>
    </citation>
    <scope>NUCLEOTIDE SEQUENCE [LARGE SCALE GENOMIC DNA]</scope>
    <source>
        <strain evidence="3 4">DSM 15934</strain>
    </source>
</reference>
<dbReference type="Pfam" id="PF04892">
    <property type="entry name" value="VanZ"/>
    <property type="match status" value="1"/>
</dbReference>
<keyword evidence="4" id="KW-1185">Reference proteome</keyword>
<dbReference type="AlphaFoldDB" id="A0A4Q2L7L0"/>
<dbReference type="Proteomes" id="UP000293865">
    <property type="component" value="Unassembled WGS sequence"/>
</dbReference>
<comment type="caution">
    <text evidence="3">The sequence shown here is derived from an EMBL/GenBank/DDBJ whole genome shotgun (WGS) entry which is preliminary data.</text>
</comment>
<name>A0A4Q2L7L0_9MICO</name>
<proteinExistence type="predicted"/>
<keyword evidence="1" id="KW-1133">Transmembrane helix</keyword>
<feature type="domain" description="VanZ-like" evidence="2">
    <location>
        <begin position="61"/>
        <end position="168"/>
    </location>
</feature>
<feature type="transmembrane region" description="Helical" evidence="1">
    <location>
        <begin position="43"/>
        <end position="63"/>
    </location>
</feature>
<protein>
    <submittedName>
        <fullName evidence="3">VanZ family protein</fullName>
    </submittedName>
</protein>
<feature type="transmembrane region" description="Helical" evidence="1">
    <location>
        <begin position="124"/>
        <end position="143"/>
    </location>
</feature>
<gene>
    <name evidence="3" type="ORF">ESP51_01915</name>
</gene>
<evidence type="ECO:0000313" key="4">
    <source>
        <dbReference type="Proteomes" id="UP000293865"/>
    </source>
</evidence>
<evidence type="ECO:0000256" key="1">
    <source>
        <dbReference type="SAM" id="Phobius"/>
    </source>
</evidence>